<evidence type="ECO:0000256" key="2">
    <source>
        <dbReference type="SAM" id="SignalP"/>
    </source>
</evidence>
<dbReference type="PANTHER" id="PTHR10357">
    <property type="entry name" value="ALPHA-AMYLASE FAMILY MEMBER"/>
    <property type="match status" value="1"/>
</dbReference>
<gene>
    <name evidence="4" type="primary">malS</name>
    <name evidence="4" type="ORF">RBATCC27255_00244</name>
</gene>
<dbReference type="EC" id="3.2.1.1" evidence="4"/>
<feature type="chain" id="PRO_5039027539" evidence="2">
    <location>
        <begin position="27"/>
        <end position="1356"/>
    </location>
</feature>
<feature type="signal peptide" evidence="2">
    <location>
        <begin position="1"/>
        <end position="26"/>
    </location>
</feature>
<dbReference type="Gene3D" id="2.60.40.680">
    <property type="match status" value="1"/>
</dbReference>
<dbReference type="PROSITE" id="PS51766">
    <property type="entry name" value="DOCKERIN"/>
    <property type="match status" value="1"/>
</dbReference>
<feature type="region of interest" description="Disordered" evidence="1">
    <location>
        <begin position="1075"/>
        <end position="1129"/>
    </location>
</feature>
<dbReference type="PANTHER" id="PTHR10357:SF209">
    <property type="entry name" value="PERIPLASMIC ALPHA-AMYLASE"/>
    <property type="match status" value="1"/>
</dbReference>
<keyword evidence="4" id="KW-0326">Glycosidase</keyword>
<dbReference type="EMBL" id="NNSR01000023">
    <property type="protein sequence ID" value="PKD32588.1"/>
    <property type="molecule type" value="Genomic_DNA"/>
</dbReference>
<keyword evidence="4" id="KW-0378">Hydrolase</keyword>
<accession>A0A2N0V064</accession>
<dbReference type="InterPro" id="IPR006047">
    <property type="entry name" value="GH13_cat_dom"/>
</dbReference>
<name>A0A2N0V064_9FIRM</name>
<dbReference type="Proteomes" id="UP000233425">
    <property type="component" value="Unassembled WGS sequence"/>
</dbReference>
<dbReference type="InterPro" id="IPR002105">
    <property type="entry name" value="Dockerin_1_rpt"/>
</dbReference>
<evidence type="ECO:0000313" key="4">
    <source>
        <dbReference type="EMBL" id="PKD32588.1"/>
    </source>
</evidence>
<dbReference type="SUPFAM" id="SSF63446">
    <property type="entry name" value="Type I dockerin domain"/>
    <property type="match status" value="1"/>
</dbReference>
<feature type="region of interest" description="Disordered" evidence="1">
    <location>
        <begin position="696"/>
        <end position="726"/>
    </location>
</feature>
<dbReference type="RefSeq" id="WP_101028378.1">
    <property type="nucleotide sequence ID" value="NZ_CABMMZ010000023.1"/>
</dbReference>
<dbReference type="SUPFAM" id="SSF51445">
    <property type="entry name" value="(Trans)glycosidases"/>
    <property type="match status" value="1"/>
</dbReference>
<dbReference type="PROSITE" id="PS00018">
    <property type="entry name" value="EF_HAND_1"/>
    <property type="match status" value="1"/>
</dbReference>
<dbReference type="Gene3D" id="1.20.1270.90">
    <property type="entry name" value="AF1782-like"/>
    <property type="match status" value="1"/>
</dbReference>
<feature type="domain" description="Dockerin" evidence="3">
    <location>
        <begin position="1290"/>
        <end position="1356"/>
    </location>
</feature>
<dbReference type="Pfam" id="PF16738">
    <property type="entry name" value="CBM26"/>
    <property type="match status" value="1"/>
</dbReference>
<feature type="compositionally biased region" description="Low complexity" evidence="1">
    <location>
        <begin position="1088"/>
        <end position="1126"/>
    </location>
</feature>
<evidence type="ECO:0000313" key="5">
    <source>
        <dbReference type="Proteomes" id="UP000233425"/>
    </source>
</evidence>
<evidence type="ECO:0000259" key="3">
    <source>
        <dbReference type="PROSITE" id="PS51766"/>
    </source>
</evidence>
<dbReference type="Gene3D" id="3.20.20.80">
    <property type="entry name" value="Glycosidases"/>
    <property type="match status" value="2"/>
</dbReference>
<protein>
    <submittedName>
        <fullName evidence="4">Alpha-amylase</fullName>
        <ecNumber evidence="4">3.2.1.1</ecNumber>
    </submittedName>
</protein>
<dbReference type="InterPro" id="IPR017853">
    <property type="entry name" value="GH"/>
</dbReference>
<dbReference type="GO" id="GO:0004556">
    <property type="term" value="F:alpha-amylase activity"/>
    <property type="evidence" value="ECO:0007669"/>
    <property type="project" value="UniProtKB-EC"/>
</dbReference>
<feature type="compositionally biased region" description="Low complexity" evidence="1">
    <location>
        <begin position="704"/>
        <end position="717"/>
    </location>
</feature>
<dbReference type="InterPro" id="IPR016134">
    <property type="entry name" value="Dockerin_dom"/>
</dbReference>
<sequence>MKKRSMKRALSAVLTLCMALPGASVAFGSVSAATVSDDSSTSASSTAAGSLVEDDGFTWDNANVYFLLTDRFKNGNTANDHSYGRTLDKDGKPLDGWDTNPGTFHGGDFAGVTQSIEEGYFDNLGVNAIWISAPYEQIHGYCDSGKGFAHYSYHGYYVLDYTETDANFGTKEEFKTLVDTAHEHGIRVIMDIVMNHTGYNTVADMEQFGFGTLLDGASDYKYKLTDVSDVNDHIDYKTSAEDWGKWWSNDWIRSGLPGYTEGAGGDLTMSLSGLPDFRTEQTKDVTIPPILETKWKQEGTYAQKLAKYGNSNTVTGYLSTWLSEWVKEYGVDGFRCDTAKHVDKASWNQLKQACVSALREWRSNNKGKVGADWKEDFWMTGEHWDHGVGYDTYYSEGGFDSMINFAVTGGGALASGSVANTYQGYADQINTKEGFNVLSFMSSHDETLTRGDENTMLYNAAAFLLLPGGIQIFYGDETNRPLYPGVAFDGYGGSGHALRSDMNWNDMDKTLLAQWQKVGQFRNKHVSIGAGANVKLSATSGVAFGRTYDKNGVTDQAAAVIGCNKNSSVTVDVSTLWEDGSYVINTYDNSSSVVTDGKVTFNSGANGTILMENADGQPLVSITGEPKFYGTEQVTVSLKECDSAKVSVDGGNKFVVKDGDTFTIGQTAYKNDTIEVTVEATNDKASSEAKFTFLKIGENDERPTTSPTQSTTVPGPTASQTSKLTIKSTAGAPNVYAWTGASTALNGAWPGQKAAAVSGQANTYELTLPVSADKPFSVVLNNGSGTQSGDITGLYDGAVLEIQNGNYTSVKTVTNGNQQAGGDPEPAEGSVSVTIKPYSPSASYKIYAWNDTQKLTGAWPGVALTEKDSDGNYVVKFDNVDEVNIILSSGSGQTADITGVRDGATIEITNEGCTTYKLTSKPIVVSPYESLKKEARKILAMTASDYTAESWANAQKVLKSAEAMIKAGEDATTAEAMNAMIADLKSAQKALVLAPATLTYAVAGKSVVSGVTASAAKVTVTVDGKTYTATADDVTGAFTVATSALKSTSTIKVDATRNGVNGTYSYAMKNGDIKSGIVPTSPIPPTQPTTSAQPTTTQPATKPTTQPATQPTTQPATEPTTAPSQTLTVNATSNYFGSATKTDGKVGDKITVLYKLNANMGIVDGQWTVKYDTSKLKFDRADNKVNGSQTIMPSQSNLVYNAYSNVIKGNFTNPQNPTKYDGGTYISLTFQVIGAGSASVYLDTEYLTVGYVTNNKLNQQSVVDNSKVRDISGFAGFKNVKLSATTSFASDVRLGDVDMDGKITAIDVTLVQKHITEHIPFTEQQLTAADVDKNNIISVKDATLIQKYVVHLISNF</sequence>
<dbReference type="Gene3D" id="2.60.40.10">
    <property type="entry name" value="Immunoglobulins"/>
    <property type="match status" value="2"/>
</dbReference>
<organism evidence="4 5">
    <name type="scientific">Ruminococcus bromii</name>
    <dbReference type="NCBI Taxonomy" id="40518"/>
    <lineage>
        <taxon>Bacteria</taxon>
        <taxon>Bacillati</taxon>
        <taxon>Bacillota</taxon>
        <taxon>Clostridia</taxon>
        <taxon>Eubacteriales</taxon>
        <taxon>Oscillospiraceae</taxon>
        <taxon>Ruminococcus</taxon>
    </lineage>
</organism>
<dbReference type="Gene3D" id="1.10.1330.10">
    <property type="entry name" value="Dockerin domain"/>
    <property type="match status" value="1"/>
</dbReference>
<dbReference type="SUPFAM" id="SSF49384">
    <property type="entry name" value="Carbohydrate-binding domain"/>
    <property type="match status" value="1"/>
</dbReference>
<reference evidence="4" key="1">
    <citation type="journal article" date="2018" name="Environ. Microbiol.">
        <title>Sporulation capability and amylosome conservation among diverse human colonic and rumen isolates of the keystone starch-degrader Ruminococcus bromii.</title>
        <authorList>
            <person name="Mukhopadhya I."/>
            <person name="Morais S."/>
            <person name="Laverde-Gomez J."/>
            <person name="Sheridan P.O."/>
            <person name="Walker A.W."/>
            <person name="Kelly W."/>
            <person name="Klieve A.V."/>
            <person name="Ouwerkerk D."/>
            <person name="Duncan S.H."/>
            <person name="Louis P."/>
            <person name="Koropatkin N."/>
            <person name="Cockburn D."/>
            <person name="Kibler R."/>
            <person name="Cooper P.J."/>
            <person name="Sandoval C."/>
            <person name="Crost E."/>
            <person name="Juge N."/>
            <person name="Bayer E.A."/>
            <person name="Flint H.J."/>
        </authorList>
    </citation>
    <scope>NUCLEOTIDE SEQUENCE [LARGE SCALE GENOMIC DNA]</scope>
    <source>
        <strain evidence="4">ATCC 27255</strain>
    </source>
</reference>
<proteinExistence type="predicted"/>
<dbReference type="GO" id="GO:0030246">
    <property type="term" value="F:carbohydrate binding"/>
    <property type="evidence" value="ECO:0007669"/>
    <property type="project" value="InterPro"/>
</dbReference>
<dbReference type="CDD" id="cd08547">
    <property type="entry name" value="Type_II_cohesin"/>
    <property type="match status" value="1"/>
</dbReference>
<dbReference type="Pfam" id="PF00128">
    <property type="entry name" value="Alpha-amylase"/>
    <property type="match status" value="1"/>
</dbReference>
<dbReference type="InterPro" id="IPR036439">
    <property type="entry name" value="Dockerin_dom_sf"/>
</dbReference>
<dbReference type="Pfam" id="PF00404">
    <property type="entry name" value="Dockerin_1"/>
    <property type="match status" value="1"/>
</dbReference>
<dbReference type="SMART" id="SM00642">
    <property type="entry name" value="Aamy"/>
    <property type="match status" value="1"/>
</dbReference>
<evidence type="ECO:0000256" key="1">
    <source>
        <dbReference type="SAM" id="MobiDB-lite"/>
    </source>
</evidence>
<keyword evidence="2" id="KW-0732">Signal</keyword>
<dbReference type="InterPro" id="IPR013783">
    <property type="entry name" value="Ig-like_fold"/>
</dbReference>
<dbReference type="InterPro" id="IPR031965">
    <property type="entry name" value="CBM26"/>
</dbReference>
<dbReference type="InterPro" id="IPR018247">
    <property type="entry name" value="EF_Hand_1_Ca_BS"/>
</dbReference>
<keyword evidence="5" id="KW-1185">Reference proteome</keyword>
<comment type="caution">
    <text evidence="4">The sequence shown here is derived from an EMBL/GenBank/DDBJ whole genome shotgun (WGS) entry which is preliminary data.</text>
</comment>
<dbReference type="GO" id="GO:0000272">
    <property type="term" value="P:polysaccharide catabolic process"/>
    <property type="evidence" value="ECO:0007669"/>
    <property type="project" value="InterPro"/>
</dbReference>
<dbReference type="CDD" id="cd14256">
    <property type="entry name" value="Dockerin_I"/>
    <property type="match status" value="1"/>
</dbReference>
<dbReference type="InterPro" id="IPR008965">
    <property type="entry name" value="CBM2/CBM3_carb-bd_dom_sf"/>
</dbReference>